<dbReference type="InterPro" id="IPR029033">
    <property type="entry name" value="His_PPase_superfam"/>
</dbReference>
<dbReference type="GO" id="GO:0003993">
    <property type="term" value="F:acid phosphatase activity"/>
    <property type="evidence" value="ECO:0007669"/>
    <property type="project" value="TreeGrafter"/>
</dbReference>
<gene>
    <name evidence="6" type="ORF">N656DRAFT_775248</name>
</gene>
<evidence type="ECO:0000256" key="3">
    <source>
        <dbReference type="ARBA" id="ARBA00022801"/>
    </source>
</evidence>
<dbReference type="GeneID" id="89938538"/>
<comment type="similarity">
    <text evidence="1">Belongs to the histidine acid phosphatase family.</text>
</comment>
<dbReference type="InterPro" id="IPR000560">
    <property type="entry name" value="His_Pase_clade-2"/>
</dbReference>
<dbReference type="Proteomes" id="UP001302812">
    <property type="component" value="Unassembled WGS sequence"/>
</dbReference>
<dbReference type="PROSITE" id="PS00616">
    <property type="entry name" value="HIS_ACID_PHOSPHAT_1"/>
    <property type="match status" value="1"/>
</dbReference>
<feature type="compositionally biased region" description="Low complexity" evidence="4">
    <location>
        <begin position="34"/>
        <end position="47"/>
    </location>
</feature>
<keyword evidence="5" id="KW-1133">Transmembrane helix</keyword>
<dbReference type="Gene3D" id="3.40.50.1240">
    <property type="entry name" value="Phosphoglycerate mutase-like"/>
    <property type="match status" value="1"/>
</dbReference>
<name>A0AAN6TMC6_9PEZI</name>
<feature type="region of interest" description="Disordered" evidence="4">
    <location>
        <begin position="86"/>
        <end position="109"/>
    </location>
</feature>
<evidence type="ECO:0000313" key="7">
    <source>
        <dbReference type="Proteomes" id="UP001302812"/>
    </source>
</evidence>
<dbReference type="CDD" id="cd07061">
    <property type="entry name" value="HP_HAP_like"/>
    <property type="match status" value="1"/>
</dbReference>
<feature type="compositionally biased region" description="Polar residues" evidence="4">
    <location>
        <begin position="1"/>
        <end position="11"/>
    </location>
</feature>
<dbReference type="GO" id="GO:0016158">
    <property type="term" value="F:inositol hexakisphosphate 3-phosphatase activity"/>
    <property type="evidence" value="ECO:0007669"/>
    <property type="project" value="UniProtKB-EC"/>
</dbReference>
<organism evidence="6 7">
    <name type="scientific">Canariomyces notabilis</name>
    <dbReference type="NCBI Taxonomy" id="2074819"/>
    <lineage>
        <taxon>Eukaryota</taxon>
        <taxon>Fungi</taxon>
        <taxon>Dikarya</taxon>
        <taxon>Ascomycota</taxon>
        <taxon>Pezizomycotina</taxon>
        <taxon>Sordariomycetes</taxon>
        <taxon>Sordariomycetidae</taxon>
        <taxon>Sordariales</taxon>
        <taxon>Chaetomiaceae</taxon>
        <taxon>Canariomyces</taxon>
    </lineage>
</organism>
<dbReference type="EMBL" id="MU853333">
    <property type="protein sequence ID" value="KAK4116876.1"/>
    <property type="molecule type" value="Genomic_DNA"/>
</dbReference>
<dbReference type="PANTHER" id="PTHR20963">
    <property type="entry name" value="MULTIPLE INOSITOL POLYPHOSPHATE PHOSPHATASE-RELATED"/>
    <property type="match status" value="1"/>
</dbReference>
<dbReference type="RefSeq" id="XP_064674446.1">
    <property type="nucleotide sequence ID" value="XM_064814413.1"/>
</dbReference>
<protein>
    <recommendedName>
        <fullName evidence="2">3-phytase</fullName>
        <ecNumber evidence="2">3.1.3.8</ecNumber>
    </recommendedName>
</protein>
<accession>A0AAN6TMC6</accession>
<evidence type="ECO:0000256" key="4">
    <source>
        <dbReference type="SAM" id="MobiDB-lite"/>
    </source>
</evidence>
<evidence type="ECO:0000256" key="1">
    <source>
        <dbReference type="ARBA" id="ARBA00005375"/>
    </source>
</evidence>
<dbReference type="SUPFAM" id="SSF53254">
    <property type="entry name" value="Phosphoglycerate mutase-like"/>
    <property type="match status" value="1"/>
</dbReference>
<keyword evidence="7" id="KW-1185">Reference proteome</keyword>
<keyword evidence="5" id="KW-0812">Transmembrane</keyword>
<proteinExistence type="inferred from homology"/>
<reference evidence="6" key="1">
    <citation type="journal article" date="2023" name="Mol. Phylogenet. Evol.">
        <title>Genome-scale phylogeny and comparative genomics of the fungal order Sordariales.</title>
        <authorList>
            <person name="Hensen N."/>
            <person name="Bonometti L."/>
            <person name="Westerberg I."/>
            <person name="Brannstrom I.O."/>
            <person name="Guillou S."/>
            <person name="Cros-Aarteil S."/>
            <person name="Calhoun S."/>
            <person name="Haridas S."/>
            <person name="Kuo A."/>
            <person name="Mondo S."/>
            <person name="Pangilinan J."/>
            <person name="Riley R."/>
            <person name="LaButti K."/>
            <person name="Andreopoulos B."/>
            <person name="Lipzen A."/>
            <person name="Chen C."/>
            <person name="Yan M."/>
            <person name="Daum C."/>
            <person name="Ng V."/>
            <person name="Clum A."/>
            <person name="Steindorff A."/>
            <person name="Ohm R.A."/>
            <person name="Martin F."/>
            <person name="Silar P."/>
            <person name="Natvig D.O."/>
            <person name="Lalanne C."/>
            <person name="Gautier V."/>
            <person name="Ament-Velasquez S.L."/>
            <person name="Kruys A."/>
            <person name="Hutchinson M.I."/>
            <person name="Powell A.J."/>
            <person name="Barry K."/>
            <person name="Miller A.N."/>
            <person name="Grigoriev I.V."/>
            <person name="Debuchy R."/>
            <person name="Gladieux P."/>
            <person name="Hiltunen Thoren M."/>
            <person name="Johannesson H."/>
        </authorList>
    </citation>
    <scope>NUCLEOTIDE SEQUENCE</scope>
    <source>
        <strain evidence="6">CBS 508.74</strain>
    </source>
</reference>
<dbReference type="PANTHER" id="PTHR20963:SF43">
    <property type="entry name" value="PUTATIVE (AFU_ORTHOLOGUE AFUA_7G01240)-RELATED"/>
    <property type="match status" value="1"/>
</dbReference>
<comment type="caution">
    <text evidence="6">The sequence shown here is derived from an EMBL/GenBank/DDBJ whole genome shotgun (WGS) entry which is preliminary data.</text>
</comment>
<sequence>MRNPLSTSKPESSGYAPVPAREDTTDADADADPTRVATPTLTTKPSSPLQTRGYLTFLAGFICSLVLCAAVLLAVLVTANSSLASLFRSSSRPGPGTTSDSGDCSPKPNVPQYFQTYPELWAGPTRTGKAPFLAQTRTWEVVESTTTTTATGTGTSTATATGTRGRFGWSYVPNQPLQTAIPVEGMREGDQSIFNLMGYLAPYRPSDGFGVDEWPLPEGAEILQVQMLSRHGSRYPTQQANVADFGERIKKAQGKFKAKGALEFLNDWEYQLGEEILVPKGRQELFDSGVLHAYMYAQLYNPNSKIIIRTTTQDRMLKSAEYFAAGFFGLQWTRNVTIEVIIEENRFNNSLAGYLNCPNSNKVNAGTGAASIWINNYLQNATARLGKLMDGFDWTIEDSYAAQTMCAYETVGYGFSRFCELFTYEEWVGFGYSIDLWFHGNHAFGSPTGRAIGIGYQQEVVARLRNHTLGYSGSQINVTLDNNTVTFPLNQSLYFDFSHDTNIVSVLTAFGLRQFSGFLDPSSYPGPHNFTVSNMTPFGARLDIEIIRTARPVLPDRSGYLGDGGETKYVHFVLNQRTIPLGWSLPECDASRVDGWCELEAFLAAQDRMAGLAQYEKACFGDYEMQPYGFVDDGSPP</sequence>
<feature type="region of interest" description="Disordered" evidence="4">
    <location>
        <begin position="1"/>
        <end position="47"/>
    </location>
</feature>
<dbReference type="AlphaFoldDB" id="A0AAN6TMC6"/>
<dbReference type="PROSITE" id="PS00778">
    <property type="entry name" value="HIS_ACID_PHOSPHAT_2"/>
    <property type="match status" value="1"/>
</dbReference>
<evidence type="ECO:0000256" key="2">
    <source>
        <dbReference type="ARBA" id="ARBA00012632"/>
    </source>
</evidence>
<feature type="transmembrane region" description="Helical" evidence="5">
    <location>
        <begin position="54"/>
        <end position="79"/>
    </location>
</feature>
<dbReference type="InterPro" id="IPR033379">
    <property type="entry name" value="Acid_Pase_AS"/>
</dbReference>
<evidence type="ECO:0000313" key="6">
    <source>
        <dbReference type="EMBL" id="KAK4116876.1"/>
    </source>
</evidence>
<dbReference type="EC" id="3.1.3.8" evidence="2"/>
<evidence type="ECO:0000256" key="5">
    <source>
        <dbReference type="SAM" id="Phobius"/>
    </source>
</evidence>
<keyword evidence="3" id="KW-0378">Hydrolase</keyword>
<keyword evidence="5" id="KW-0472">Membrane</keyword>
<reference evidence="6" key="2">
    <citation type="submission" date="2023-05" db="EMBL/GenBank/DDBJ databases">
        <authorList>
            <consortium name="Lawrence Berkeley National Laboratory"/>
            <person name="Steindorff A."/>
            <person name="Hensen N."/>
            <person name="Bonometti L."/>
            <person name="Westerberg I."/>
            <person name="Brannstrom I.O."/>
            <person name="Guillou S."/>
            <person name="Cros-Aarteil S."/>
            <person name="Calhoun S."/>
            <person name="Haridas S."/>
            <person name="Kuo A."/>
            <person name="Mondo S."/>
            <person name="Pangilinan J."/>
            <person name="Riley R."/>
            <person name="Labutti K."/>
            <person name="Andreopoulos B."/>
            <person name="Lipzen A."/>
            <person name="Chen C."/>
            <person name="Yanf M."/>
            <person name="Daum C."/>
            <person name="Ng V."/>
            <person name="Clum A."/>
            <person name="Ohm R."/>
            <person name="Martin F."/>
            <person name="Silar P."/>
            <person name="Natvig D."/>
            <person name="Lalanne C."/>
            <person name="Gautier V."/>
            <person name="Ament-Velasquez S.L."/>
            <person name="Kruys A."/>
            <person name="Hutchinson M.I."/>
            <person name="Powell A.J."/>
            <person name="Barry K."/>
            <person name="Miller A.N."/>
            <person name="Grigoriev I.V."/>
            <person name="Debuchy R."/>
            <person name="Gladieux P."/>
            <person name="Thoren M.H."/>
            <person name="Johannesson H."/>
        </authorList>
    </citation>
    <scope>NUCLEOTIDE SEQUENCE</scope>
    <source>
        <strain evidence="6">CBS 508.74</strain>
    </source>
</reference>
<dbReference type="Pfam" id="PF00328">
    <property type="entry name" value="His_Phos_2"/>
    <property type="match status" value="1"/>
</dbReference>